<dbReference type="InterPro" id="IPR051918">
    <property type="entry name" value="STPP_CPPED1"/>
</dbReference>
<protein>
    <recommendedName>
        <fullName evidence="2">Calcineurin-like phosphoesterase domain-containing protein</fullName>
    </recommendedName>
</protein>
<keyword evidence="1" id="KW-0732">Signal</keyword>
<dbReference type="PANTHER" id="PTHR43143">
    <property type="entry name" value="METALLOPHOSPHOESTERASE, CALCINEURIN SUPERFAMILY"/>
    <property type="match status" value="1"/>
</dbReference>
<dbReference type="InterPro" id="IPR004843">
    <property type="entry name" value="Calcineurin-like_PHP"/>
</dbReference>
<dbReference type="RefSeq" id="WP_149112468.1">
    <property type="nucleotide sequence ID" value="NZ_CP042425.1"/>
</dbReference>
<organism evidence="3 4">
    <name type="scientific">Limnoglobus roseus</name>
    <dbReference type="NCBI Taxonomy" id="2598579"/>
    <lineage>
        <taxon>Bacteria</taxon>
        <taxon>Pseudomonadati</taxon>
        <taxon>Planctomycetota</taxon>
        <taxon>Planctomycetia</taxon>
        <taxon>Gemmatales</taxon>
        <taxon>Gemmataceae</taxon>
        <taxon>Limnoglobus</taxon>
    </lineage>
</organism>
<proteinExistence type="predicted"/>
<dbReference type="GO" id="GO:0016787">
    <property type="term" value="F:hydrolase activity"/>
    <property type="evidence" value="ECO:0007669"/>
    <property type="project" value="InterPro"/>
</dbReference>
<keyword evidence="4" id="KW-1185">Reference proteome</keyword>
<accession>A0A5C1AH05</accession>
<feature type="chain" id="PRO_5022769413" description="Calcineurin-like phosphoesterase domain-containing protein" evidence="1">
    <location>
        <begin position="28"/>
        <end position="363"/>
    </location>
</feature>
<dbReference type="Gene3D" id="3.60.21.10">
    <property type="match status" value="1"/>
</dbReference>
<evidence type="ECO:0000313" key="4">
    <source>
        <dbReference type="Proteomes" id="UP000324974"/>
    </source>
</evidence>
<evidence type="ECO:0000313" key="3">
    <source>
        <dbReference type="EMBL" id="QEL17915.1"/>
    </source>
</evidence>
<dbReference type="OrthoDB" id="9772095at2"/>
<dbReference type="InterPro" id="IPR029052">
    <property type="entry name" value="Metallo-depent_PP-like"/>
</dbReference>
<dbReference type="SUPFAM" id="SSF56300">
    <property type="entry name" value="Metallo-dependent phosphatases"/>
    <property type="match status" value="1"/>
</dbReference>
<dbReference type="PANTHER" id="PTHR43143:SF5">
    <property type="entry name" value="SECRETED PROTEIN"/>
    <property type="match status" value="1"/>
</dbReference>
<dbReference type="Proteomes" id="UP000324974">
    <property type="component" value="Chromosome"/>
</dbReference>
<evidence type="ECO:0000256" key="1">
    <source>
        <dbReference type="SAM" id="SignalP"/>
    </source>
</evidence>
<dbReference type="EMBL" id="CP042425">
    <property type="protein sequence ID" value="QEL17915.1"/>
    <property type="molecule type" value="Genomic_DNA"/>
</dbReference>
<dbReference type="KEGG" id="lrs:PX52LOC_04927"/>
<feature type="domain" description="Calcineurin-like phosphoesterase" evidence="2">
    <location>
        <begin position="60"/>
        <end position="232"/>
    </location>
</feature>
<feature type="signal peptide" evidence="1">
    <location>
        <begin position="1"/>
        <end position="27"/>
    </location>
</feature>
<gene>
    <name evidence="3" type="ORF">PX52LOC_04927</name>
</gene>
<dbReference type="AlphaFoldDB" id="A0A5C1AH05"/>
<dbReference type="Pfam" id="PF00149">
    <property type="entry name" value="Metallophos"/>
    <property type="match status" value="1"/>
</dbReference>
<reference evidence="4" key="1">
    <citation type="submission" date="2019-08" db="EMBL/GenBank/DDBJ databases">
        <title>Limnoglobus roseus gen. nov., sp. nov., a novel freshwater planctomycete with a giant genome from the family Gemmataceae.</title>
        <authorList>
            <person name="Kulichevskaya I.S."/>
            <person name="Naumoff D.G."/>
            <person name="Miroshnikov K."/>
            <person name="Ivanova A."/>
            <person name="Philippov D.A."/>
            <person name="Hakobyan A."/>
            <person name="Rijpstra I.C."/>
            <person name="Sinninghe Damste J.S."/>
            <person name="Liesack W."/>
            <person name="Dedysh S.N."/>
        </authorList>
    </citation>
    <scope>NUCLEOTIDE SEQUENCE [LARGE SCALE GENOMIC DNA]</scope>
    <source>
        <strain evidence="4">PX52</strain>
    </source>
</reference>
<evidence type="ECO:0000259" key="2">
    <source>
        <dbReference type="Pfam" id="PF00149"/>
    </source>
</evidence>
<name>A0A5C1AH05_9BACT</name>
<sequence>MSLFTRRSVIQHGAACLGLPLGFSALADDPKPTVVPKVDPYADAKFVDGPPPKIASGSFTVVVLPDTQNYCASHPDQYMAQTKWIVDQKAERNIACVLHLGDITNNNNAKQWEVAVKAMKQLDGHVPYFLSLGNHDYGTNGGCQTRATMFNDYFHVKDYRSLPTFGGTYDKEPERLENSFHRFEAGGRKFLVICLEFGPRTDVLRWANKVAEENADREAILVTHVYMYNDDTRYNWAAKATKQTWNPHSYGVAKATADDINDGEELWKKLVSKHGNFIMTLNGHVLGDGLGKLVSQTPDKRDVAQMLVNFQMKPKGGDGWLRLLEFKADGRAVEVSDYSPTRNQQNVSVQNHFTVAPSKVAKA</sequence>